<organism evidence="7 8">
    <name type="scientific">Streptomyces catenulae</name>
    <dbReference type="NCBI Taxonomy" id="66875"/>
    <lineage>
        <taxon>Bacteria</taxon>
        <taxon>Bacillati</taxon>
        <taxon>Actinomycetota</taxon>
        <taxon>Actinomycetes</taxon>
        <taxon>Kitasatosporales</taxon>
        <taxon>Streptomycetaceae</taxon>
        <taxon>Streptomyces</taxon>
    </lineage>
</organism>
<evidence type="ECO:0000256" key="2">
    <source>
        <dbReference type="ARBA" id="ARBA00022475"/>
    </source>
</evidence>
<keyword evidence="3 6" id="KW-0812">Transmembrane</keyword>
<feature type="transmembrane region" description="Helical" evidence="6">
    <location>
        <begin position="255"/>
        <end position="276"/>
    </location>
</feature>
<keyword evidence="8" id="KW-1185">Reference proteome</keyword>
<keyword evidence="5 6" id="KW-0472">Membrane</keyword>
<feature type="transmembrane region" description="Helical" evidence="6">
    <location>
        <begin position="288"/>
        <end position="308"/>
    </location>
</feature>
<feature type="transmembrane region" description="Helical" evidence="6">
    <location>
        <begin position="227"/>
        <end position="249"/>
    </location>
</feature>
<dbReference type="EMBL" id="JBEZVI010000003">
    <property type="protein sequence ID" value="MEU3709722.1"/>
    <property type="molecule type" value="Genomic_DNA"/>
</dbReference>
<reference evidence="7 8" key="1">
    <citation type="submission" date="2024-06" db="EMBL/GenBank/DDBJ databases">
        <title>The Natural Products Discovery Center: Release of the First 8490 Sequenced Strains for Exploring Actinobacteria Biosynthetic Diversity.</title>
        <authorList>
            <person name="Kalkreuter E."/>
            <person name="Kautsar S.A."/>
            <person name="Yang D."/>
            <person name="Bader C.D."/>
            <person name="Teijaro C.N."/>
            <person name="Fluegel L."/>
            <person name="Davis C.M."/>
            <person name="Simpson J.R."/>
            <person name="Lauterbach L."/>
            <person name="Steele A.D."/>
            <person name="Gui C."/>
            <person name="Meng S."/>
            <person name="Li G."/>
            <person name="Viehrig K."/>
            <person name="Ye F."/>
            <person name="Su P."/>
            <person name="Kiefer A.F."/>
            <person name="Nichols A."/>
            <person name="Cepeda A.J."/>
            <person name="Yan W."/>
            <person name="Fan B."/>
            <person name="Jiang Y."/>
            <person name="Adhikari A."/>
            <person name="Zheng C.-J."/>
            <person name="Schuster L."/>
            <person name="Cowan T.M."/>
            <person name="Smanski M.J."/>
            <person name="Chevrette M.G."/>
            <person name="De Carvalho L.P.S."/>
            <person name="Shen B."/>
        </authorList>
    </citation>
    <scope>NUCLEOTIDE SEQUENCE [LARGE SCALE GENOMIC DNA]</scope>
    <source>
        <strain evidence="7 8">NPDC033039</strain>
    </source>
</reference>
<dbReference type="RefSeq" id="WP_359040912.1">
    <property type="nucleotide sequence ID" value="NZ_JBEZVI010000003.1"/>
</dbReference>
<accession>A0ABV2YVF0</accession>
<evidence type="ECO:0000256" key="6">
    <source>
        <dbReference type="SAM" id="Phobius"/>
    </source>
</evidence>
<name>A0ABV2YVF0_9ACTN</name>
<keyword evidence="4 6" id="KW-1133">Transmembrane helix</keyword>
<dbReference type="Pfam" id="PF07690">
    <property type="entry name" value="MFS_1"/>
    <property type="match status" value="1"/>
</dbReference>
<dbReference type="InterPro" id="IPR036259">
    <property type="entry name" value="MFS_trans_sf"/>
</dbReference>
<feature type="transmembrane region" description="Helical" evidence="6">
    <location>
        <begin position="346"/>
        <end position="369"/>
    </location>
</feature>
<feature type="transmembrane region" description="Helical" evidence="6">
    <location>
        <begin position="98"/>
        <end position="121"/>
    </location>
</feature>
<feature type="transmembrane region" description="Helical" evidence="6">
    <location>
        <begin position="375"/>
        <end position="397"/>
    </location>
</feature>
<gene>
    <name evidence="7" type="ORF">AB0E61_06425</name>
</gene>
<evidence type="ECO:0000256" key="3">
    <source>
        <dbReference type="ARBA" id="ARBA00022692"/>
    </source>
</evidence>
<sequence>MGPSARSTVAMMAALLVSTVGDEVATVALSLRAADRTGLPAVVSAQMIAGLLPGIVLGGLIGRTVDRYRTAHVLAVTLALEAVTAFGAAGFADGPARLIAAVLLLGSLGAVAQSCVLALVPRLFPGAGAQLRANAVMESTRNAGYLAGPALVGLLTGYGGTGLALAADGATFGFALLAVPVIARRSTHGARPDADGTAPDGPTAPAARGLRAGLAALWNGGQRRATLGVIVVTVAATSALNVVMPFFAHRIPGGVTAYGALLTTWSIGLVLGPVLVRGRTAAPPPQVFAVAAATVIGLAYLLAGAVLWLPLMLAAFLCGGMANALQNVMLRTYVMADCPPARRGQIGAAYGATLQTAVACGFAAAAVLPADWSRWGIVTGGGIAALAGVAGTVRVSLLARSAPAGT</sequence>
<evidence type="ECO:0000313" key="8">
    <source>
        <dbReference type="Proteomes" id="UP001550853"/>
    </source>
</evidence>
<dbReference type="PANTHER" id="PTHR23513:SF11">
    <property type="entry name" value="STAPHYLOFERRIN A TRANSPORTER"/>
    <property type="match status" value="1"/>
</dbReference>
<evidence type="ECO:0000313" key="7">
    <source>
        <dbReference type="EMBL" id="MEU3709722.1"/>
    </source>
</evidence>
<feature type="transmembrane region" description="Helical" evidence="6">
    <location>
        <begin position="142"/>
        <end position="159"/>
    </location>
</feature>
<evidence type="ECO:0000256" key="4">
    <source>
        <dbReference type="ARBA" id="ARBA00022989"/>
    </source>
</evidence>
<dbReference type="PANTHER" id="PTHR23513">
    <property type="entry name" value="INTEGRAL MEMBRANE EFFLUX PROTEIN-RELATED"/>
    <property type="match status" value="1"/>
</dbReference>
<evidence type="ECO:0000256" key="1">
    <source>
        <dbReference type="ARBA" id="ARBA00004651"/>
    </source>
</evidence>
<feature type="transmembrane region" description="Helical" evidence="6">
    <location>
        <begin position="37"/>
        <end position="61"/>
    </location>
</feature>
<evidence type="ECO:0000256" key="5">
    <source>
        <dbReference type="ARBA" id="ARBA00023136"/>
    </source>
</evidence>
<comment type="subcellular location">
    <subcellularLocation>
        <location evidence="1">Cell membrane</location>
        <topology evidence="1">Multi-pass membrane protein</topology>
    </subcellularLocation>
</comment>
<comment type="caution">
    <text evidence="7">The sequence shown here is derived from an EMBL/GenBank/DDBJ whole genome shotgun (WGS) entry which is preliminary data.</text>
</comment>
<dbReference type="Proteomes" id="UP001550853">
    <property type="component" value="Unassembled WGS sequence"/>
</dbReference>
<protein>
    <submittedName>
        <fullName evidence="7">MFS transporter</fullName>
    </submittedName>
</protein>
<proteinExistence type="predicted"/>
<feature type="transmembrane region" description="Helical" evidence="6">
    <location>
        <begin position="73"/>
        <end position="92"/>
    </location>
</feature>
<dbReference type="InterPro" id="IPR011701">
    <property type="entry name" value="MFS"/>
</dbReference>
<dbReference type="Gene3D" id="1.20.1250.20">
    <property type="entry name" value="MFS general substrate transporter like domains"/>
    <property type="match status" value="1"/>
</dbReference>
<dbReference type="SUPFAM" id="SSF103473">
    <property type="entry name" value="MFS general substrate transporter"/>
    <property type="match status" value="1"/>
</dbReference>
<keyword evidence="2" id="KW-1003">Cell membrane</keyword>